<dbReference type="Gramene" id="KZN04170">
    <property type="protein sequence ID" value="KZN04170"/>
    <property type="gene ID" value="DCAR_005007"/>
</dbReference>
<name>A0A166CPG4_DAUCS</name>
<dbReference type="AlphaFoldDB" id="A0A166CPG4"/>
<evidence type="ECO:0000256" key="1">
    <source>
        <dbReference type="SAM" id="Coils"/>
    </source>
</evidence>
<evidence type="ECO:0000313" key="2">
    <source>
        <dbReference type="EMBL" id="KZN04170.1"/>
    </source>
</evidence>
<gene>
    <name evidence="2" type="ORF">DCAR_005007</name>
</gene>
<proteinExistence type="predicted"/>
<protein>
    <submittedName>
        <fullName evidence="2">Uncharacterized protein</fullName>
    </submittedName>
</protein>
<keyword evidence="1" id="KW-0175">Coiled coil</keyword>
<sequence length="142" mass="15919">MIMAFEVEYLPYDLVKPQVSLKDCKPLNDTPVCITPDVMIIGSKQGTNKAKDELDKIKEEVNNLKEINLFIMARLDQLENKSKEDSTVGKEEGIDDKIDRLFNEEMVTEMAGNGNSEKVELPSLNDLANDLGFVAVEEPEKA</sequence>
<comment type="caution">
    <text evidence="2">The sequence shown here is derived from an EMBL/GenBank/DDBJ whole genome shotgun (WGS) entry which is preliminary data.</text>
</comment>
<dbReference type="EMBL" id="LNRQ01000002">
    <property type="protein sequence ID" value="KZN04170.1"/>
    <property type="molecule type" value="Genomic_DNA"/>
</dbReference>
<accession>A0A166CPG4</accession>
<reference evidence="2" key="1">
    <citation type="journal article" date="2016" name="Nat. Genet.">
        <title>A high-quality carrot genome assembly provides new insights into carotenoid accumulation and asterid genome evolution.</title>
        <authorList>
            <person name="Iorizzo M."/>
            <person name="Ellison S."/>
            <person name="Senalik D."/>
            <person name="Zeng P."/>
            <person name="Satapoomin P."/>
            <person name="Huang J."/>
            <person name="Bowman M."/>
            <person name="Iovene M."/>
            <person name="Sanseverino W."/>
            <person name="Cavagnaro P."/>
            <person name="Yildiz M."/>
            <person name="Macko-Podgorni A."/>
            <person name="Moranska E."/>
            <person name="Grzebelus E."/>
            <person name="Grzebelus D."/>
            <person name="Ashrafi H."/>
            <person name="Zheng Z."/>
            <person name="Cheng S."/>
            <person name="Spooner D."/>
            <person name="Van Deynze A."/>
            <person name="Simon P."/>
        </authorList>
    </citation>
    <scope>NUCLEOTIDE SEQUENCE [LARGE SCALE GENOMIC DNA]</scope>
    <source>
        <tissue evidence="2">Leaf</tissue>
    </source>
</reference>
<feature type="coiled-coil region" evidence="1">
    <location>
        <begin position="47"/>
        <end position="81"/>
    </location>
</feature>
<organism evidence="2">
    <name type="scientific">Daucus carota subsp. sativus</name>
    <name type="common">Carrot</name>
    <dbReference type="NCBI Taxonomy" id="79200"/>
    <lineage>
        <taxon>Eukaryota</taxon>
        <taxon>Viridiplantae</taxon>
        <taxon>Streptophyta</taxon>
        <taxon>Embryophyta</taxon>
        <taxon>Tracheophyta</taxon>
        <taxon>Spermatophyta</taxon>
        <taxon>Magnoliopsida</taxon>
        <taxon>eudicotyledons</taxon>
        <taxon>Gunneridae</taxon>
        <taxon>Pentapetalae</taxon>
        <taxon>asterids</taxon>
        <taxon>campanulids</taxon>
        <taxon>Apiales</taxon>
        <taxon>Apiaceae</taxon>
        <taxon>Apioideae</taxon>
        <taxon>Scandiceae</taxon>
        <taxon>Daucinae</taxon>
        <taxon>Daucus</taxon>
        <taxon>Daucus sect. Daucus</taxon>
    </lineage>
</organism>